<dbReference type="InterPro" id="IPR000089">
    <property type="entry name" value="Biotin_lipoyl"/>
</dbReference>
<comment type="caution">
    <text evidence="3">The sequence shown here is derived from an EMBL/GenBank/DDBJ whole genome shotgun (WGS) entry which is preliminary data.</text>
</comment>
<gene>
    <name evidence="3" type="ORF">L7E55_10545</name>
</gene>
<dbReference type="Gene3D" id="2.40.50.100">
    <property type="match status" value="1"/>
</dbReference>
<dbReference type="PANTHER" id="PTHR45266:SF3">
    <property type="entry name" value="OXALOACETATE DECARBOXYLASE ALPHA CHAIN"/>
    <property type="match status" value="1"/>
</dbReference>
<dbReference type="PROSITE" id="PS00188">
    <property type="entry name" value="BIOTIN"/>
    <property type="match status" value="1"/>
</dbReference>
<dbReference type="Proteomes" id="UP001154312">
    <property type="component" value="Unassembled WGS sequence"/>
</dbReference>
<evidence type="ECO:0000313" key="3">
    <source>
        <dbReference type="EMBL" id="MDF9408788.1"/>
    </source>
</evidence>
<reference evidence="3" key="1">
    <citation type="submission" date="2022-02" db="EMBL/GenBank/DDBJ databases">
        <authorList>
            <person name="Leng L."/>
        </authorList>
    </citation>
    <scope>NUCLEOTIDE SEQUENCE</scope>
    <source>
        <strain evidence="3">JI</strain>
    </source>
</reference>
<dbReference type="InterPro" id="IPR050709">
    <property type="entry name" value="Biotin_Carboxyl_Carrier/Decarb"/>
</dbReference>
<dbReference type="PANTHER" id="PTHR45266">
    <property type="entry name" value="OXALOACETATE DECARBOXYLASE ALPHA CHAIN"/>
    <property type="match status" value="1"/>
</dbReference>
<dbReference type="InterPro" id="IPR011053">
    <property type="entry name" value="Single_hybrid_motif"/>
</dbReference>
<dbReference type="AlphaFoldDB" id="A0A9X4JWA9"/>
<evidence type="ECO:0000256" key="1">
    <source>
        <dbReference type="ARBA" id="ARBA00023267"/>
    </source>
</evidence>
<dbReference type="EMBL" id="JAKOAV010000018">
    <property type="protein sequence ID" value="MDF9408788.1"/>
    <property type="molecule type" value="Genomic_DNA"/>
</dbReference>
<dbReference type="CDD" id="cd06850">
    <property type="entry name" value="biotinyl_domain"/>
    <property type="match status" value="1"/>
</dbReference>
<sequence>MAEKSVVTPIPGRVGEVKVKPGDQVKKGDILLIVEAMKMQNQILSQYDGVVKDITVTTGQTVNSNETLVVISEN</sequence>
<organism evidence="3 4">
    <name type="scientific">Pelotomaculum isophthalicicum JI</name>
    <dbReference type="NCBI Taxonomy" id="947010"/>
    <lineage>
        <taxon>Bacteria</taxon>
        <taxon>Bacillati</taxon>
        <taxon>Bacillota</taxon>
        <taxon>Clostridia</taxon>
        <taxon>Eubacteriales</taxon>
        <taxon>Desulfotomaculaceae</taxon>
        <taxon>Pelotomaculum</taxon>
    </lineage>
</organism>
<evidence type="ECO:0000313" key="4">
    <source>
        <dbReference type="Proteomes" id="UP001154312"/>
    </source>
</evidence>
<dbReference type="RefSeq" id="WP_277444179.1">
    <property type="nucleotide sequence ID" value="NZ_JAKOAV010000018.1"/>
</dbReference>
<protein>
    <submittedName>
        <fullName evidence="3">Biotin/lipoyl-binding protein</fullName>
    </submittedName>
</protein>
<proteinExistence type="predicted"/>
<accession>A0A9X4JWA9</accession>
<dbReference type="SUPFAM" id="SSF51230">
    <property type="entry name" value="Single hybrid motif"/>
    <property type="match status" value="1"/>
</dbReference>
<dbReference type="InterPro" id="IPR001882">
    <property type="entry name" value="Biotin_BS"/>
</dbReference>
<evidence type="ECO:0000259" key="2">
    <source>
        <dbReference type="PROSITE" id="PS50968"/>
    </source>
</evidence>
<dbReference type="FunFam" id="2.40.50.100:FF:000003">
    <property type="entry name" value="Acetyl-CoA carboxylase biotin carboxyl carrier protein"/>
    <property type="match status" value="1"/>
</dbReference>
<feature type="domain" description="Lipoyl-binding" evidence="2">
    <location>
        <begin position="1"/>
        <end position="72"/>
    </location>
</feature>
<dbReference type="PROSITE" id="PS50968">
    <property type="entry name" value="BIOTINYL_LIPOYL"/>
    <property type="match status" value="1"/>
</dbReference>
<name>A0A9X4JWA9_9FIRM</name>
<keyword evidence="1" id="KW-0092">Biotin</keyword>
<keyword evidence="4" id="KW-1185">Reference proteome</keyword>
<dbReference type="Pfam" id="PF00364">
    <property type="entry name" value="Biotin_lipoyl"/>
    <property type="match status" value="1"/>
</dbReference>